<dbReference type="AlphaFoldDB" id="A0A0L0DEB2"/>
<evidence type="ECO:0000256" key="1">
    <source>
        <dbReference type="SAM" id="MobiDB-lite"/>
    </source>
</evidence>
<accession>A0A0L0DEB2</accession>
<evidence type="ECO:0000313" key="3">
    <source>
        <dbReference type="Proteomes" id="UP000054408"/>
    </source>
</evidence>
<dbReference type="GeneID" id="25560603"/>
<feature type="compositionally biased region" description="Basic and acidic residues" evidence="1">
    <location>
        <begin position="23"/>
        <end position="38"/>
    </location>
</feature>
<dbReference type="RefSeq" id="XP_013762542.1">
    <property type="nucleotide sequence ID" value="XM_013907088.1"/>
</dbReference>
<gene>
    <name evidence="2" type="ORF">AMSG_00822</name>
</gene>
<evidence type="ECO:0000313" key="2">
    <source>
        <dbReference type="EMBL" id="KNC50662.1"/>
    </source>
</evidence>
<dbReference type="Proteomes" id="UP000054408">
    <property type="component" value="Unassembled WGS sequence"/>
</dbReference>
<feature type="region of interest" description="Disordered" evidence="1">
    <location>
        <begin position="102"/>
        <end position="123"/>
    </location>
</feature>
<proteinExistence type="predicted"/>
<dbReference type="EMBL" id="GL349435">
    <property type="protein sequence ID" value="KNC50662.1"/>
    <property type="molecule type" value="Genomic_DNA"/>
</dbReference>
<feature type="region of interest" description="Disordered" evidence="1">
    <location>
        <begin position="23"/>
        <end position="45"/>
    </location>
</feature>
<reference evidence="2 3" key="1">
    <citation type="submission" date="2010-05" db="EMBL/GenBank/DDBJ databases">
        <title>The Genome Sequence of Thecamonas trahens ATCC 50062.</title>
        <authorList>
            <consortium name="The Broad Institute Genome Sequencing Platform"/>
            <person name="Russ C."/>
            <person name="Cuomo C."/>
            <person name="Shea T."/>
            <person name="Young S.K."/>
            <person name="Zeng Q."/>
            <person name="Koehrsen M."/>
            <person name="Haas B."/>
            <person name="Borodovsky M."/>
            <person name="Guigo R."/>
            <person name="Alvarado L."/>
            <person name="Berlin A."/>
            <person name="Bochicchio J."/>
            <person name="Borenstein D."/>
            <person name="Chapman S."/>
            <person name="Chen Z."/>
            <person name="Freedman E."/>
            <person name="Gellesch M."/>
            <person name="Goldberg J."/>
            <person name="Griggs A."/>
            <person name="Gujja S."/>
            <person name="Heilman E."/>
            <person name="Heiman D."/>
            <person name="Hepburn T."/>
            <person name="Howarth C."/>
            <person name="Jen D."/>
            <person name="Larson L."/>
            <person name="Mehta T."/>
            <person name="Park D."/>
            <person name="Pearson M."/>
            <person name="Roberts A."/>
            <person name="Saif S."/>
            <person name="Shenoy N."/>
            <person name="Sisk P."/>
            <person name="Stolte C."/>
            <person name="Sykes S."/>
            <person name="Thomson T."/>
            <person name="Walk T."/>
            <person name="White J."/>
            <person name="Yandava C."/>
            <person name="Burger G."/>
            <person name="Gray M.W."/>
            <person name="Holland P.W.H."/>
            <person name="King N."/>
            <person name="Lang F.B.F."/>
            <person name="Roger A.J."/>
            <person name="Ruiz-Trillo I."/>
            <person name="Lander E."/>
            <person name="Nusbaum C."/>
        </authorList>
    </citation>
    <scope>NUCLEOTIDE SEQUENCE [LARGE SCALE GENOMIC DNA]</scope>
    <source>
        <strain evidence="2 3">ATCC 50062</strain>
    </source>
</reference>
<name>A0A0L0DEB2_THETB</name>
<protein>
    <submittedName>
        <fullName evidence="2">Uncharacterized protein</fullName>
    </submittedName>
</protein>
<organism evidence="2 3">
    <name type="scientific">Thecamonas trahens ATCC 50062</name>
    <dbReference type="NCBI Taxonomy" id="461836"/>
    <lineage>
        <taxon>Eukaryota</taxon>
        <taxon>Apusozoa</taxon>
        <taxon>Apusomonadida</taxon>
        <taxon>Apusomonadidae</taxon>
        <taxon>Thecamonas</taxon>
    </lineage>
</organism>
<feature type="compositionally biased region" description="Gly residues" evidence="1">
    <location>
        <begin position="113"/>
        <end position="123"/>
    </location>
</feature>
<feature type="compositionally biased region" description="Pro residues" evidence="1">
    <location>
        <begin position="343"/>
        <end position="356"/>
    </location>
</feature>
<sequence length="446" mass="46125">MATKAGETQSGLEARLIAEARMRRAAARESTRSGYHPDRTRRRSRLKVARLGRDGSVARETPLFAPRRTSVPLTLSAGTASRHYTRTYVAYENELAAKKAALREPADASGKDPGCGRGAAGGGHSRVLDAAQAEFTVAPSAAFTITEPTQVAFTAPKDAVSMRETQEEIVALLRALVAQNGSAGEGSLRAAAWERRVREEVAESRAAGAAHARARLSADGASRTAAVATFAALPAASAEAKSAMADAQAELRSVLLAQLNTVAPAPVATSLAASLAHRQADAAAAASVAAVATSSVAADTTPSPGTAGRCRSRVDEQVAAKMAELRAARRAAQNSSAQLGADPLPPPPPSPRPPLSPAASPVRYPGASPARRYAWPAYPADPPQGGSLLYTQPASELDGTVPSSHWRIPRFAASGAQYTDVAMSPSLTSSIPAFDAAIMASSPQHH</sequence>
<feature type="region of interest" description="Disordered" evidence="1">
    <location>
        <begin position="327"/>
        <end position="364"/>
    </location>
</feature>
<keyword evidence="3" id="KW-1185">Reference proteome</keyword>